<dbReference type="InterPro" id="IPR044668">
    <property type="entry name" value="PuuD-like"/>
</dbReference>
<dbReference type="GO" id="GO:0006598">
    <property type="term" value="P:polyamine catabolic process"/>
    <property type="evidence" value="ECO:0007669"/>
    <property type="project" value="TreeGrafter"/>
</dbReference>
<comment type="caution">
    <text evidence="1">The sequence shown here is derived from an EMBL/GenBank/DDBJ whole genome shotgun (WGS) entry which is preliminary data.</text>
</comment>
<dbReference type="GO" id="GO:0033969">
    <property type="term" value="F:gamma-glutamyl-gamma-aminobutyrate hydrolase activity"/>
    <property type="evidence" value="ECO:0007669"/>
    <property type="project" value="TreeGrafter"/>
</dbReference>
<dbReference type="PROSITE" id="PS51273">
    <property type="entry name" value="GATASE_TYPE_1"/>
    <property type="match status" value="1"/>
</dbReference>
<dbReference type="SUPFAM" id="SSF52317">
    <property type="entry name" value="Class I glutamine amidotransferase-like"/>
    <property type="match status" value="1"/>
</dbReference>
<dbReference type="Gene3D" id="3.40.50.880">
    <property type="match status" value="1"/>
</dbReference>
<dbReference type="AlphaFoldDB" id="A0A2M7GAA2"/>
<dbReference type="GO" id="GO:0005829">
    <property type="term" value="C:cytosol"/>
    <property type="evidence" value="ECO:0007669"/>
    <property type="project" value="TreeGrafter"/>
</dbReference>
<organism evidence="1 2">
    <name type="scientific">bacterium (Candidatus Blackallbacteria) CG17_big_fil_post_rev_8_21_14_2_50_48_46</name>
    <dbReference type="NCBI Taxonomy" id="2014261"/>
    <lineage>
        <taxon>Bacteria</taxon>
        <taxon>Candidatus Blackallbacteria</taxon>
    </lineage>
</organism>
<dbReference type="Proteomes" id="UP000231019">
    <property type="component" value="Unassembled WGS sequence"/>
</dbReference>
<protein>
    <submittedName>
        <fullName evidence="1">Uncharacterized protein</fullName>
    </submittedName>
</protein>
<gene>
    <name evidence="1" type="ORF">COW36_03305</name>
</gene>
<dbReference type="PANTHER" id="PTHR43235:SF1">
    <property type="entry name" value="GLUTAMINE AMIDOTRANSFERASE PB2B2.05-RELATED"/>
    <property type="match status" value="1"/>
</dbReference>
<dbReference type="Pfam" id="PF07722">
    <property type="entry name" value="Peptidase_C26"/>
    <property type="match status" value="2"/>
</dbReference>
<dbReference type="InterPro" id="IPR029062">
    <property type="entry name" value="Class_I_gatase-like"/>
</dbReference>
<name>A0A2M7GAA2_9BACT</name>
<dbReference type="PANTHER" id="PTHR43235">
    <property type="entry name" value="GLUTAMINE AMIDOTRANSFERASE PB2B2.05-RELATED"/>
    <property type="match status" value="1"/>
</dbReference>
<reference evidence="1 2" key="1">
    <citation type="submission" date="2017-09" db="EMBL/GenBank/DDBJ databases">
        <title>Depth-based differentiation of microbial function through sediment-hosted aquifers and enrichment of novel symbionts in the deep terrestrial subsurface.</title>
        <authorList>
            <person name="Probst A.J."/>
            <person name="Ladd B."/>
            <person name="Jarett J.K."/>
            <person name="Geller-Mcgrath D.E."/>
            <person name="Sieber C.M."/>
            <person name="Emerson J.B."/>
            <person name="Anantharaman K."/>
            <person name="Thomas B.C."/>
            <person name="Malmstrom R."/>
            <person name="Stieglmeier M."/>
            <person name="Klingl A."/>
            <person name="Woyke T."/>
            <person name="Ryan C.M."/>
            <person name="Banfield J.F."/>
        </authorList>
    </citation>
    <scope>NUCLEOTIDE SEQUENCE [LARGE SCALE GENOMIC DNA]</scope>
    <source>
        <strain evidence="1">CG17_big_fil_post_rev_8_21_14_2_50_48_46</strain>
    </source>
</reference>
<accession>A0A2M7GAA2</accession>
<proteinExistence type="predicted"/>
<dbReference type="InterPro" id="IPR011697">
    <property type="entry name" value="Peptidase_C26"/>
</dbReference>
<evidence type="ECO:0000313" key="1">
    <source>
        <dbReference type="EMBL" id="PIW18818.1"/>
    </source>
</evidence>
<sequence>MKWLAVTQRVEVHAEIQERRDALDQRWSAFLYQAGFLPLLLPNQLELAMEMLTTHPVQGLLLTGGNSLQRYGGDAPERDALEFALLQKAEEKRLPVLGVCRGMQVMQAALGVELVPLSGHVQAEQEVCFRGEWIQVNSYHQWGTSSDSGPCESLAHSHDGVIKALRHHELPWWGIMWHPERLSPFRAGDLQFFQEVFSRCAQ</sequence>
<dbReference type="EMBL" id="PFFQ01000009">
    <property type="protein sequence ID" value="PIW18818.1"/>
    <property type="molecule type" value="Genomic_DNA"/>
</dbReference>
<evidence type="ECO:0000313" key="2">
    <source>
        <dbReference type="Proteomes" id="UP000231019"/>
    </source>
</evidence>